<evidence type="ECO:0000256" key="7">
    <source>
        <dbReference type="ARBA" id="ARBA00022833"/>
    </source>
</evidence>
<evidence type="ECO:0000256" key="4">
    <source>
        <dbReference type="ARBA" id="ARBA00022679"/>
    </source>
</evidence>
<dbReference type="Gene3D" id="3.60.140.10">
    <property type="entry name" value="CNF1/YfiH-like putative cysteine hydrolases"/>
    <property type="match status" value="1"/>
</dbReference>
<evidence type="ECO:0000313" key="13">
    <source>
        <dbReference type="Proteomes" id="UP000606193"/>
    </source>
</evidence>
<dbReference type="Pfam" id="PF02578">
    <property type="entry name" value="Cu-oxidase_4"/>
    <property type="match status" value="1"/>
</dbReference>
<organism evidence="12 13">
    <name type="scientific">Jutongia huaianensis</name>
    <dbReference type="NCBI Taxonomy" id="2763668"/>
    <lineage>
        <taxon>Bacteria</taxon>
        <taxon>Bacillati</taxon>
        <taxon>Bacillota</taxon>
        <taxon>Clostridia</taxon>
        <taxon>Lachnospirales</taxon>
        <taxon>Lachnospiraceae</taxon>
        <taxon>Jutongia</taxon>
    </lineage>
</organism>
<comment type="caution">
    <text evidence="12">The sequence shown here is derived from an EMBL/GenBank/DDBJ whole genome shotgun (WGS) entry which is preliminary data.</text>
</comment>
<dbReference type="NCBIfam" id="TIGR00726">
    <property type="entry name" value="peptidoglycan editing factor PgeF"/>
    <property type="match status" value="1"/>
</dbReference>
<evidence type="ECO:0000256" key="9">
    <source>
        <dbReference type="ARBA" id="ARBA00048968"/>
    </source>
</evidence>
<dbReference type="SUPFAM" id="SSF64438">
    <property type="entry name" value="CNF1/YfiH-like putative cysteine hydrolases"/>
    <property type="match status" value="1"/>
</dbReference>
<evidence type="ECO:0000256" key="1">
    <source>
        <dbReference type="ARBA" id="ARBA00000553"/>
    </source>
</evidence>
<dbReference type="PANTHER" id="PTHR30616:SF2">
    <property type="entry name" value="PURINE NUCLEOSIDE PHOSPHORYLASE LACC1"/>
    <property type="match status" value="1"/>
</dbReference>
<dbReference type="InterPro" id="IPR003730">
    <property type="entry name" value="Cu_polyphenol_OxRdtase"/>
</dbReference>
<proteinExistence type="inferred from homology"/>
<accession>A0ABR7MZG2</accession>
<evidence type="ECO:0000256" key="10">
    <source>
        <dbReference type="ARBA" id="ARBA00049893"/>
    </source>
</evidence>
<gene>
    <name evidence="12" type="primary">pgeF</name>
    <name evidence="12" type="ORF">H8704_03745</name>
</gene>
<keyword evidence="13" id="KW-1185">Reference proteome</keyword>
<comment type="catalytic activity">
    <reaction evidence="10">
        <text>S-methyl-5'-thioadenosine + phosphate = 5-(methylsulfanyl)-alpha-D-ribose 1-phosphate + adenine</text>
        <dbReference type="Rhea" id="RHEA:11852"/>
        <dbReference type="ChEBI" id="CHEBI:16708"/>
        <dbReference type="ChEBI" id="CHEBI:17509"/>
        <dbReference type="ChEBI" id="CHEBI:43474"/>
        <dbReference type="ChEBI" id="CHEBI:58533"/>
        <dbReference type="EC" id="2.4.2.28"/>
    </reaction>
    <physiologicalReaction direction="left-to-right" evidence="10">
        <dbReference type="Rhea" id="RHEA:11853"/>
    </physiologicalReaction>
</comment>
<evidence type="ECO:0000256" key="5">
    <source>
        <dbReference type="ARBA" id="ARBA00022723"/>
    </source>
</evidence>
<keyword evidence="6" id="KW-0378">Hydrolase</keyword>
<dbReference type="RefSeq" id="WP_249297396.1">
    <property type="nucleotide sequence ID" value="NZ_JACRSX010000003.1"/>
</dbReference>
<dbReference type="InterPro" id="IPR011324">
    <property type="entry name" value="Cytotoxic_necrot_fac-like_cat"/>
</dbReference>
<evidence type="ECO:0000313" key="12">
    <source>
        <dbReference type="EMBL" id="MBC8561748.1"/>
    </source>
</evidence>
<evidence type="ECO:0000256" key="2">
    <source>
        <dbReference type="ARBA" id="ARBA00003215"/>
    </source>
</evidence>
<sequence>MELIRKSKEEFAAEGKPYAADYDDKETVLEKQAEVPYLHFHSFDQQEWLQLTFSTRLGGISEGYLSTLNLGWDRGEPRENVCENYRRYCASIGSKAEKLVLSDQVHETTVRYVDERFCAGIEIEKKLKSVDGMFTDIPELLLATSYADCVPLFFCDPVKRIIASSHSGWKGTVAGIGGETIRKLQEMGCQTEDIHVLIGPSICQKCYEISEDVAKQFSEAYEADEIGQILQKGRVTGEGDQKYQLDLWAANWFQLKRAGVQPEHIHLSGVCTCCNHELLFSHRASHGKRGNLNGFLRIRG</sequence>
<evidence type="ECO:0000256" key="8">
    <source>
        <dbReference type="ARBA" id="ARBA00047989"/>
    </source>
</evidence>
<comment type="similarity">
    <text evidence="3 11">Belongs to the purine nucleoside phosphorylase YfiH/LACC1 family.</text>
</comment>
<evidence type="ECO:0000256" key="3">
    <source>
        <dbReference type="ARBA" id="ARBA00007353"/>
    </source>
</evidence>
<comment type="catalytic activity">
    <reaction evidence="8">
        <text>adenosine + H2O + H(+) = inosine + NH4(+)</text>
        <dbReference type="Rhea" id="RHEA:24408"/>
        <dbReference type="ChEBI" id="CHEBI:15377"/>
        <dbReference type="ChEBI" id="CHEBI:15378"/>
        <dbReference type="ChEBI" id="CHEBI:16335"/>
        <dbReference type="ChEBI" id="CHEBI:17596"/>
        <dbReference type="ChEBI" id="CHEBI:28938"/>
        <dbReference type="EC" id="3.5.4.4"/>
    </reaction>
    <physiologicalReaction direction="left-to-right" evidence="8">
        <dbReference type="Rhea" id="RHEA:24409"/>
    </physiologicalReaction>
</comment>
<keyword evidence="4" id="KW-0808">Transferase</keyword>
<keyword evidence="7" id="KW-0862">Zinc</keyword>
<name>A0ABR7MZG2_9FIRM</name>
<comment type="catalytic activity">
    <reaction evidence="1">
        <text>inosine + phosphate = alpha-D-ribose 1-phosphate + hypoxanthine</text>
        <dbReference type="Rhea" id="RHEA:27646"/>
        <dbReference type="ChEBI" id="CHEBI:17368"/>
        <dbReference type="ChEBI" id="CHEBI:17596"/>
        <dbReference type="ChEBI" id="CHEBI:43474"/>
        <dbReference type="ChEBI" id="CHEBI:57720"/>
        <dbReference type="EC" id="2.4.2.1"/>
    </reaction>
    <physiologicalReaction direction="left-to-right" evidence="1">
        <dbReference type="Rhea" id="RHEA:27647"/>
    </physiologicalReaction>
</comment>
<comment type="function">
    <text evidence="2">Purine nucleoside enzyme that catalyzes the phosphorolysis of adenosine and inosine nucleosides, yielding D-ribose 1-phosphate and the respective free bases, adenine and hypoxanthine. Also catalyzes the phosphorolysis of S-methyl-5'-thioadenosine into adenine and S-methyl-5-thio-alpha-D-ribose 1-phosphate. Also has adenosine deaminase activity.</text>
</comment>
<keyword evidence="5" id="KW-0479">Metal-binding</keyword>
<reference evidence="12 13" key="1">
    <citation type="submission" date="2020-08" db="EMBL/GenBank/DDBJ databases">
        <title>Genome public.</title>
        <authorList>
            <person name="Liu C."/>
            <person name="Sun Q."/>
        </authorList>
    </citation>
    <scope>NUCLEOTIDE SEQUENCE [LARGE SCALE GENOMIC DNA]</scope>
    <source>
        <strain evidence="12 13">NSJ-37</strain>
    </source>
</reference>
<dbReference type="InterPro" id="IPR038371">
    <property type="entry name" value="Cu_polyphenol_OxRdtase_sf"/>
</dbReference>
<evidence type="ECO:0000256" key="11">
    <source>
        <dbReference type="RuleBase" id="RU361274"/>
    </source>
</evidence>
<evidence type="ECO:0000256" key="6">
    <source>
        <dbReference type="ARBA" id="ARBA00022801"/>
    </source>
</evidence>
<dbReference type="Proteomes" id="UP000606193">
    <property type="component" value="Unassembled WGS sequence"/>
</dbReference>
<dbReference type="EMBL" id="JACRSX010000003">
    <property type="protein sequence ID" value="MBC8561748.1"/>
    <property type="molecule type" value="Genomic_DNA"/>
</dbReference>
<comment type="catalytic activity">
    <reaction evidence="9">
        <text>adenosine + phosphate = alpha-D-ribose 1-phosphate + adenine</text>
        <dbReference type="Rhea" id="RHEA:27642"/>
        <dbReference type="ChEBI" id="CHEBI:16335"/>
        <dbReference type="ChEBI" id="CHEBI:16708"/>
        <dbReference type="ChEBI" id="CHEBI:43474"/>
        <dbReference type="ChEBI" id="CHEBI:57720"/>
        <dbReference type="EC" id="2.4.2.1"/>
    </reaction>
    <physiologicalReaction direction="left-to-right" evidence="9">
        <dbReference type="Rhea" id="RHEA:27643"/>
    </physiologicalReaction>
</comment>
<dbReference type="PANTHER" id="PTHR30616">
    <property type="entry name" value="UNCHARACTERIZED PROTEIN YFIH"/>
    <property type="match status" value="1"/>
</dbReference>
<dbReference type="CDD" id="cd16833">
    <property type="entry name" value="YfiH"/>
    <property type="match status" value="1"/>
</dbReference>
<protein>
    <recommendedName>
        <fullName evidence="11">Purine nucleoside phosphorylase</fullName>
    </recommendedName>
</protein>